<dbReference type="RefSeq" id="XP_040689468.1">
    <property type="nucleotide sequence ID" value="XM_040839431.1"/>
</dbReference>
<protein>
    <submittedName>
        <fullName evidence="2">Uncharacterized protein</fullName>
    </submittedName>
</protein>
<dbReference type="AlphaFoldDB" id="A0A1L9RLJ7"/>
<gene>
    <name evidence="2" type="ORF">ASPWEDRAFT_740807</name>
</gene>
<evidence type="ECO:0000313" key="2">
    <source>
        <dbReference type="EMBL" id="OJJ35792.1"/>
    </source>
</evidence>
<proteinExistence type="predicted"/>
<keyword evidence="1" id="KW-0472">Membrane</keyword>
<keyword evidence="1" id="KW-0812">Transmembrane</keyword>
<evidence type="ECO:0000313" key="3">
    <source>
        <dbReference type="Proteomes" id="UP000184383"/>
    </source>
</evidence>
<reference evidence="3" key="1">
    <citation type="journal article" date="2017" name="Genome Biol.">
        <title>Comparative genomics reveals high biological diversity and specific adaptations in the industrially and medically important fungal genus Aspergillus.</title>
        <authorList>
            <person name="de Vries R.P."/>
            <person name="Riley R."/>
            <person name="Wiebenga A."/>
            <person name="Aguilar-Osorio G."/>
            <person name="Amillis S."/>
            <person name="Uchima C.A."/>
            <person name="Anderluh G."/>
            <person name="Asadollahi M."/>
            <person name="Askin M."/>
            <person name="Barry K."/>
            <person name="Battaglia E."/>
            <person name="Bayram O."/>
            <person name="Benocci T."/>
            <person name="Braus-Stromeyer S.A."/>
            <person name="Caldana C."/>
            <person name="Canovas D."/>
            <person name="Cerqueira G.C."/>
            <person name="Chen F."/>
            <person name="Chen W."/>
            <person name="Choi C."/>
            <person name="Clum A."/>
            <person name="Dos Santos R.A."/>
            <person name="Damasio A.R."/>
            <person name="Diallinas G."/>
            <person name="Emri T."/>
            <person name="Fekete E."/>
            <person name="Flipphi M."/>
            <person name="Freyberg S."/>
            <person name="Gallo A."/>
            <person name="Gournas C."/>
            <person name="Habgood R."/>
            <person name="Hainaut M."/>
            <person name="Harispe M.L."/>
            <person name="Henrissat B."/>
            <person name="Hilden K.S."/>
            <person name="Hope R."/>
            <person name="Hossain A."/>
            <person name="Karabika E."/>
            <person name="Karaffa L."/>
            <person name="Karanyi Z."/>
            <person name="Krasevec N."/>
            <person name="Kuo A."/>
            <person name="Kusch H."/>
            <person name="LaButti K."/>
            <person name="Lagendijk E.L."/>
            <person name="Lapidus A."/>
            <person name="Levasseur A."/>
            <person name="Lindquist E."/>
            <person name="Lipzen A."/>
            <person name="Logrieco A.F."/>
            <person name="MacCabe A."/>
            <person name="Maekelae M.R."/>
            <person name="Malavazi I."/>
            <person name="Melin P."/>
            <person name="Meyer V."/>
            <person name="Mielnichuk N."/>
            <person name="Miskei M."/>
            <person name="Molnar A.P."/>
            <person name="Mule G."/>
            <person name="Ngan C.Y."/>
            <person name="Orejas M."/>
            <person name="Orosz E."/>
            <person name="Ouedraogo J.P."/>
            <person name="Overkamp K.M."/>
            <person name="Park H.-S."/>
            <person name="Perrone G."/>
            <person name="Piumi F."/>
            <person name="Punt P.J."/>
            <person name="Ram A.F."/>
            <person name="Ramon A."/>
            <person name="Rauscher S."/>
            <person name="Record E."/>
            <person name="Riano-Pachon D.M."/>
            <person name="Robert V."/>
            <person name="Roehrig J."/>
            <person name="Ruller R."/>
            <person name="Salamov A."/>
            <person name="Salih N.S."/>
            <person name="Samson R.A."/>
            <person name="Sandor E."/>
            <person name="Sanguinetti M."/>
            <person name="Schuetze T."/>
            <person name="Sepcic K."/>
            <person name="Shelest E."/>
            <person name="Sherlock G."/>
            <person name="Sophianopoulou V."/>
            <person name="Squina F.M."/>
            <person name="Sun H."/>
            <person name="Susca A."/>
            <person name="Todd R.B."/>
            <person name="Tsang A."/>
            <person name="Unkles S.E."/>
            <person name="van de Wiele N."/>
            <person name="van Rossen-Uffink D."/>
            <person name="Oliveira J.V."/>
            <person name="Vesth T.C."/>
            <person name="Visser J."/>
            <person name="Yu J.-H."/>
            <person name="Zhou M."/>
            <person name="Andersen M.R."/>
            <person name="Archer D.B."/>
            <person name="Baker S.E."/>
            <person name="Benoit I."/>
            <person name="Brakhage A.A."/>
            <person name="Braus G.H."/>
            <person name="Fischer R."/>
            <person name="Frisvad J.C."/>
            <person name="Goldman G.H."/>
            <person name="Houbraken J."/>
            <person name="Oakley B."/>
            <person name="Pocsi I."/>
            <person name="Scazzocchio C."/>
            <person name="Seiboth B."/>
            <person name="vanKuyk P.A."/>
            <person name="Wortman J."/>
            <person name="Dyer P.S."/>
            <person name="Grigoriev I.V."/>
        </authorList>
    </citation>
    <scope>NUCLEOTIDE SEQUENCE [LARGE SCALE GENOMIC DNA]</scope>
    <source>
        <strain evidence="3">DTO 134E9</strain>
    </source>
</reference>
<dbReference type="STRING" id="1073089.A0A1L9RLJ7"/>
<evidence type="ECO:0000256" key="1">
    <source>
        <dbReference type="SAM" id="Phobius"/>
    </source>
</evidence>
<name>A0A1L9RLJ7_ASPWE</name>
<dbReference type="GeneID" id="63755279"/>
<keyword evidence="1" id="KW-1133">Transmembrane helix</keyword>
<dbReference type="VEuPathDB" id="FungiDB:ASPWEDRAFT_740807"/>
<feature type="transmembrane region" description="Helical" evidence="1">
    <location>
        <begin position="12"/>
        <end position="31"/>
    </location>
</feature>
<organism evidence="2 3">
    <name type="scientific">Aspergillus wentii DTO 134E9</name>
    <dbReference type="NCBI Taxonomy" id="1073089"/>
    <lineage>
        <taxon>Eukaryota</taxon>
        <taxon>Fungi</taxon>
        <taxon>Dikarya</taxon>
        <taxon>Ascomycota</taxon>
        <taxon>Pezizomycotina</taxon>
        <taxon>Eurotiomycetes</taxon>
        <taxon>Eurotiomycetidae</taxon>
        <taxon>Eurotiales</taxon>
        <taxon>Aspergillaceae</taxon>
        <taxon>Aspergillus</taxon>
        <taxon>Aspergillus subgen. Cremei</taxon>
    </lineage>
</organism>
<sequence>MKISVDRKMVNLTIISGIAVTITLIAALIRVKKAFGISLDKSFARLEARLEKKDHPFWASKVRAVAKVRTVASRKKQKAWIREAEEAEKEEFAIVQRSIYLCERWDLFYQRSLNPGLTPEEQDLFDKIEKEYYEGIDGRSIKLSDTYSRLDRERPAGAWVREFEAMSYDRRWQHQIKECKARGGCCSRLCQCCSKARCGLGGQKGRVDCRAANIHCTPECGCCIRWKRDGETQMDEIQEKKRRDLEWEMNLSFV</sequence>
<keyword evidence="3" id="KW-1185">Reference proteome</keyword>
<dbReference type="EMBL" id="KV878212">
    <property type="protein sequence ID" value="OJJ35792.1"/>
    <property type="molecule type" value="Genomic_DNA"/>
</dbReference>
<dbReference type="Proteomes" id="UP000184383">
    <property type="component" value="Unassembled WGS sequence"/>
</dbReference>
<accession>A0A1L9RLJ7</accession>